<dbReference type="Pfam" id="PF11182">
    <property type="entry name" value="AlgF"/>
    <property type="match status" value="1"/>
</dbReference>
<evidence type="ECO:0000256" key="1">
    <source>
        <dbReference type="ARBA" id="ARBA00004418"/>
    </source>
</evidence>
<sequence length="218" mass="22070">MLALALAAAPLAAASAAETQLYETGPSEDASFLRFVNATATPVTVVPDNRQTRIVLDAARPATDFLPVKANSAIAGAIEQGSARAAVSVRVAPGAFATVAVLPDGKDGIKTVTVAEQPDDFNGLKASLAFYSLDPSCAHAGLQAAGRGIAIVDDVATGTLKRRAINPVALSVQAACAGQPAGAPLDLGQLQAGKRYSVLAIPGSSGTRLIRVDDTLAR</sequence>
<dbReference type="AlphaFoldDB" id="A0A261V1D7"/>
<keyword evidence="10" id="KW-1185">Reference proteome</keyword>
<dbReference type="GO" id="GO:0042121">
    <property type="term" value="P:alginic acid biosynthetic process"/>
    <property type="evidence" value="ECO:0007669"/>
    <property type="project" value="UniProtKB-UniPathway"/>
</dbReference>
<keyword evidence="5 8" id="KW-0732">Signal</keyword>
<evidence type="ECO:0000256" key="8">
    <source>
        <dbReference type="SAM" id="SignalP"/>
    </source>
</evidence>
<dbReference type="GO" id="GO:0042597">
    <property type="term" value="C:periplasmic space"/>
    <property type="evidence" value="ECO:0007669"/>
    <property type="project" value="UniProtKB-SubCell"/>
</dbReference>
<accession>A0A261V1D7</accession>
<feature type="chain" id="PRO_5013351655" description="Alginate biosynthesis protein AlgF" evidence="8">
    <location>
        <begin position="17"/>
        <end position="218"/>
    </location>
</feature>
<name>A0A261V1D7_9BORD</name>
<dbReference type="InterPro" id="IPR035422">
    <property type="entry name" value="AlgF"/>
</dbReference>
<evidence type="ECO:0000313" key="9">
    <source>
        <dbReference type="EMBL" id="OZI67340.1"/>
    </source>
</evidence>
<dbReference type="UniPathway" id="UPA00286"/>
<evidence type="ECO:0000256" key="3">
    <source>
        <dbReference type="ARBA" id="ARBA00010033"/>
    </source>
</evidence>
<keyword evidence="7" id="KW-0016">Alginate biosynthesis</keyword>
<reference evidence="10" key="1">
    <citation type="submission" date="2017-05" db="EMBL/GenBank/DDBJ databases">
        <title>Complete and WGS of Bordetella genogroups.</title>
        <authorList>
            <person name="Spilker T."/>
            <person name="Lipuma J."/>
        </authorList>
    </citation>
    <scope>NUCLEOTIDE SEQUENCE [LARGE SCALE GENOMIC DNA]</scope>
    <source>
        <strain evidence="10">AU8856</strain>
    </source>
</reference>
<keyword evidence="6" id="KW-0574">Periplasm</keyword>
<protein>
    <recommendedName>
        <fullName evidence="4">Alginate biosynthesis protein AlgF</fullName>
    </recommendedName>
</protein>
<comment type="caution">
    <text evidence="9">The sequence shown here is derived from an EMBL/GenBank/DDBJ whole genome shotgun (WGS) entry which is preliminary data.</text>
</comment>
<evidence type="ECO:0000256" key="7">
    <source>
        <dbReference type="ARBA" id="ARBA00022841"/>
    </source>
</evidence>
<comment type="pathway">
    <text evidence="2">Glycan biosynthesis; alginate biosynthesis.</text>
</comment>
<evidence type="ECO:0000256" key="5">
    <source>
        <dbReference type="ARBA" id="ARBA00022729"/>
    </source>
</evidence>
<feature type="signal peptide" evidence="8">
    <location>
        <begin position="1"/>
        <end position="16"/>
    </location>
</feature>
<dbReference type="EMBL" id="NEVS01000001">
    <property type="protein sequence ID" value="OZI67340.1"/>
    <property type="molecule type" value="Genomic_DNA"/>
</dbReference>
<proteinExistence type="inferred from homology"/>
<gene>
    <name evidence="9" type="ORF">CAL28_00175</name>
</gene>
<keyword evidence="9" id="KW-0132">Cell division</keyword>
<comment type="similarity">
    <text evidence="3">Belongs to the AlgF family.</text>
</comment>
<keyword evidence="9" id="KW-0131">Cell cycle</keyword>
<dbReference type="GO" id="GO:0051301">
    <property type="term" value="P:cell division"/>
    <property type="evidence" value="ECO:0007669"/>
    <property type="project" value="UniProtKB-KW"/>
</dbReference>
<dbReference type="Proteomes" id="UP000215767">
    <property type="component" value="Unassembled WGS sequence"/>
</dbReference>
<organism evidence="9 10">
    <name type="scientific">Bordetella genomosp. 11</name>
    <dbReference type="NCBI Taxonomy" id="1416808"/>
    <lineage>
        <taxon>Bacteria</taxon>
        <taxon>Pseudomonadati</taxon>
        <taxon>Pseudomonadota</taxon>
        <taxon>Betaproteobacteria</taxon>
        <taxon>Burkholderiales</taxon>
        <taxon>Alcaligenaceae</taxon>
        <taxon>Bordetella</taxon>
    </lineage>
</organism>
<evidence type="ECO:0000313" key="10">
    <source>
        <dbReference type="Proteomes" id="UP000215767"/>
    </source>
</evidence>
<evidence type="ECO:0000256" key="4">
    <source>
        <dbReference type="ARBA" id="ARBA00013964"/>
    </source>
</evidence>
<evidence type="ECO:0000256" key="2">
    <source>
        <dbReference type="ARBA" id="ARBA00005182"/>
    </source>
</evidence>
<evidence type="ECO:0000256" key="6">
    <source>
        <dbReference type="ARBA" id="ARBA00022764"/>
    </source>
</evidence>
<comment type="subcellular location">
    <subcellularLocation>
        <location evidence="1">Periplasm</location>
    </subcellularLocation>
</comment>